<dbReference type="OrthoDB" id="3226250at2759"/>
<sequence length="451" mass="52206">MDGPYFGPFNPQTFLEPPITHASMFALEQFRLCTAEGEEIGLDMIHEDNANEAADIMASGLYWEGLVLFEESDRREISRNGLRQLQRFSEEQGMPVNWEENTRILLRAEYWRHAIILDNTKPQWPVSATVFIDTRSDGDPNAAGSEIGYRRFKVKRSPRFTQLSTKSLSQAVLYHIMTYISRVKGRHVSFDQRDVSWYASWFRQLYSKDPRVDFAELLRVQLESHAFVEVLVAHRRLISKGNVTLFMRRQRPVAAQSPELEDNVLRMQEEDELMDNEYGEEFDQYNRMTPAESVDISLDDGPRYQRNYRRSFSRSFTPIARTATRNYEESRDGSSSRSSRASSYDPDDLRRLIPVEMRGNNPVLPPSCIWHCPVSGCYTVLNLKGTLPRWALQLLDSNQIRFLRHGGFTARSGDAQHIFRTMLNAHYNDHLHRVGLTIVGDTLTRIEPSLL</sequence>
<protein>
    <submittedName>
        <fullName evidence="2">Uncharacterized protein</fullName>
    </submittedName>
</protein>
<feature type="region of interest" description="Disordered" evidence="1">
    <location>
        <begin position="323"/>
        <end position="346"/>
    </location>
</feature>
<feature type="compositionally biased region" description="Low complexity" evidence="1">
    <location>
        <begin position="335"/>
        <end position="344"/>
    </location>
</feature>
<keyword evidence="3" id="KW-1185">Reference proteome</keyword>
<accession>G4T962</accession>
<dbReference type="HOGENOM" id="CLU_607081_0_0_1"/>
<organism evidence="2 3">
    <name type="scientific">Serendipita indica (strain DSM 11827)</name>
    <name type="common">Root endophyte fungus</name>
    <name type="synonym">Piriformospora indica</name>
    <dbReference type="NCBI Taxonomy" id="1109443"/>
    <lineage>
        <taxon>Eukaryota</taxon>
        <taxon>Fungi</taxon>
        <taxon>Dikarya</taxon>
        <taxon>Basidiomycota</taxon>
        <taxon>Agaricomycotina</taxon>
        <taxon>Agaricomycetes</taxon>
        <taxon>Sebacinales</taxon>
        <taxon>Serendipitaceae</taxon>
        <taxon>Serendipita</taxon>
    </lineage>
</organism>
<name>G4T962_SERID</name>
<dbReference type="InParanoid" id="G4T962"/>
<dbReference type="Proteomes" id="UP000007148">
    <property type="component" value="Unassembled WGS sequence"/>
</dbReference>
<evidence type="ECO:0000313" key="3">
    <source>
        <dbReference type="Proteomes" id="UP000007148"/>
    </source>
</evidence>
<proteinExistence type="predicted"/>
<dbReference type="EMBL" id="CAFZ01000021">
    <property type="protein sequence ID" value="CCA67865.1"/>
    <property type="molecule type" value="Genomic_DNA"/>
</dbReference>
<reference evidence="2 3" key="1">
    <citation type="journal article" date="2011" name="PLoS Pathog.">
        <title>Endophytic Life Strategies Decoded by Genome and Transcriptome Analyses of the Mutualistic Root Symbiont Piriformospora indica.</title>
        <authorList>
            <person name="Zuccaro A."/>
            <person name="Lahrmann U."/>
            <person name="Guldener U."/>
            <person name="Langen G."/>
            <person name="Pfiffi S."/>
            <person name="Biedenkopf D."/>
            <person name="Wong P."/>
            <person name="Samans B."/>
            <person name="Grimm C."/>
            <person name="Basiewicz M."/>
            <person name="Murat C."/>
            <person name="Martin F."/>
            <person name="Kogel K.H."/>
        </authorList>
    </citation>
    <scope>NUCLEOTIDE SEQUENCE [LARGE SCALE GENOMIC DNA]</scope>
    <source>
        <strain evidence="2 3">DSM 11827</strain>
    </source>
</reference>
<evidence type="ECO:0000256" key="1">
    <source>
        <dbReference type="SAM" id="MobiDB-lite"/>
    </source>
</evidence>
<comment type="caution">
    <text evidence="2">The sequence shown here is derived from an EMBL/GenBank/DDBJ whole genome shotgun (WGS) entry which is preliminary data.</text>
</comment>
<dbReference type="AlphaFoldDB" id="G4T962"/>
<evidence type="ECO:0000313" key="2">
    <source>
        <dbReference type="EMBL" id="CCA67865.1"/>
    </source>
</evidence>
<gene>
    <name evidence="2" type="ORF">PIIN_01689</name>
</gene>